<feature type="transmembrane region" description="Helical" evidence="1">
    <location>
        <begin position="321"/>
        <end position="341"/>
    </location>
</feature>
<feature type="transmembrane region" description="Helical" evidence="1">
    <location>
        <begin position="50"/>
        <end position="67"/>
    </location>
</feature>
<gene>
    <name evidence="3" type="ORF">J2800_001548</name>
</gene>
<feature type="transmembrane region" description="Helical" evidence="1">
    <location>
        <begin position="285"/>
        <end position="301"/>
    </location>
</feature>
<dbReference type="InterPro" id="IPR002656">
    <property type="entry name" value="Acyl_transf_3_dom"/>
</dbReference>
<keyword evidence="1" id="KW-0472">Membrane</keyword>
<keyword evidence="1" id="KW-1133">Transmembrane helix</keyword>
<evidence type="ECO:0000313" key="3">
    <source>
        <dbReference type="EMBL" id="MDR6530809.1"/>
    </source>
</evidence>
<evidence type="ECO:0000256" key="1">
    <source>
        <dbReference type="SAM" id="Phobius"/>
    </source>
</evidence>
<dbReference type="RefSeq" id="WP_310030526.1">
    <property type="nucleotide sequence ID" value="NZ_JAVDRL010000004.1"/>
</dbReference>
<feature type="transmembrane region" description="Helical" evidence="1">
    <location>
        <begin position="161"/>
        <end position="183"/>
    </location>
</feature>
<keyword evidence="1" id="KW-0812">Transmembrane</keyword>
<protein>
    <submittedName>
        <fullName evidence="3">Peptidoglycan/LPS O-acetylase OafA/YrhL</fullName>
    </submittedName>
</protein>
<dbReference type="Proteomes" id="UP001262754">
    <property type="component" value="Unassembled WGS sequence"/>
</dbReference>
<dbReference type="PANTHER" id="PTHR23028">
    <property type="entry name" value="ACETYLTRANSFERASE"/>
    <property type="match status" value="1"/>
</dbReference>
<feature type="transmembrane region" description="Helical" evidence="1">
    <location>
        <begin position="189"/>
        <end position="209"/>
    </location>
</feature>
<feature type="transmembrane region" description="Helical" evidence="1">
    <location>
        <begin position="254"/>
        <end position="273"/>
    </location>
</feature>
<feature type="domain" description="Acyltransferase 3" evidence="2">
    <location>
        <begin position="10"/>
        <end position="338"/>
    </location>
</feature>
<reference evidence="3 4" key="1">
    <citation type="submission" date="2023-07" db="EMBL/GenBank/DDBJ databases">
        <title>Sorghum-associated microbial communities from plants grown in Nebraska, USA.</title>
        <authorList>
            <person name="Schachtman D."/>
        </authorList>
    </citation>
    <scope>NUCLEOTIDE SEQUENCE [LARGE SCALE GENOMIC DNA]</scope>
    <source>
        <strain evidence="3 4">DS2154</strain>
    </source>
</reference>
<dbReference type="EMBL" id="JAVDRL010000004">
    <property type="protein sequence ID" value="MDR6530809.1"/>
    <property type="molecule type" value="Genomic_DNA"/>
</dbReference>
<dbReference type="PANTHER" id="PTHR23028:SF131">
    <property type="entry name" value="BLR2367 PROTEIN"/>
    <property type="match status" value="1"/>
</dbReference>
<feature type="transmembrane region" description="Helical" evidence="1">
    <location>
        <begin position="221"/>
        <end position="242"/>
    </location>
</feature>
<feature type="transmembrane region" description="Helical" evidence="1">
    <location>
        <begin position="88"/>
        <end position="106"/>
    </location>
</feature>
<organism evidence="3 4">
    <name type="scientific">Caulobacter rhizosphaerae</name>
    <dbReference type="NCBI Taxonomy" id="2010972"/>
    <lineage>
        <taxon>Bacteria</taxon>
        <taxon>Pseudomonadati</taxon>
        <taxon>Pseudomonadota</taxon>
        <taxon>Alphaproteobacteria</taxon>
        <taxon>Caulobacterales</taxon>
        <taxon>Caulobacteraceae</taxon>
        <taxon>Caulobacter</taxon>
    </lineage>
</organism>
<dbReference type="Pfam" id="PF01757">
    <property type="entry name" value="Acyl_transf_3"/>
    <property type="match status" value="1"/>
</dbReference>
<sequence>MARSDGNKLISLEAGRFFAAAGVMLFHYTGVIANFRGVTVFGDIFRPGHVGVPYFFVLSGFIIYHVHRADLGQVGAVRRFVVKRAVRLFPMFLAVSLAMLLAFLISPSMAGQRQLTPLGVAADLLLLPHADAILSISWTLRHEMVFYALFALALWFGPRAFWAIAAWIAISVAAGLFAMVAGIDTVSWMGSWSVAASTLNLGFGLGMIVAANVKASDGLPAWPLIGLGGGMMLLLCGIEWAFGRGVSHDIDVLGPFGAIGLLLSAAALISGLVRLEARWTLPAPRFWKAAGGSSYVLYLIHQPLASLALRALKRLPLSPEAMFVILAISAVAAALLIHLTVERWLLGRLSALGRRTEPQTATNDATPAPALASTAGFALTTPQPPGQSQG</sequence>
<comment type="caution">
    <text evidence="3">The sequence shown here is derived from an EMBL/GenBank/DDBJ whole genome shotgun (WGS) entry which is preliminary data.</text>
</comment>
<feature type="transmembrane region" description="Helical" evidence="1">
    <location>
        <begin position="17"/>
        <end position="38"/>
    </location>
</feature>
<evidence type="ECO:0000259" key="2">
    <source>
        <dbReference type="Pfam" id="PF01757"/>
    </source>
</evidence>
<name>A0ABU1MXB6_9CAUL</name>
<evidence type="ECO:0000313" key="4">
    <source>
        <dbReference type="Proteomes" id="UP001262754"/>
    </source>
</evidence>
<keyword evidence="4" id="KW-1185">Reference proteome</keyword>
<accession>A0ABU1MXB6</accession>
<proteinExistence type="predicted"/>
<dbReference type="InterPro" id="IPR050879">
    <property type="entry name" value="Acyltransferase_3"/>
</dbReference>